<keyword evidence="4" id="KW-1185">Reference proteome</keyword>
<feature type="domain" description="SseB protein C-terminal" evidence="2">
    <location>
        <begin position="141"/>
        <end position="248"/>
    </location>
</feature>
<dbReference type="AlphaFoldDB" id="D2QYT2"/>
<accession>D2QYT2</accession>
<feature type="domain" description="SseB protein N-terminal" evidence="1">
    <location>
        <begin position="9"/>
        <end position="125"/>
    </location>
</feature>
<reference evidence="3 4" key="1">
    <citation type="journal article" date="2009" name="Stand. Genomic Sci.">
        <title>Complete genome sequence of Pirellula staleyi type strain (ATCC 27377).</title>
        <authorList>
            <person name="Clum A."/>
            <person name="Tindall B.J."/>
            <person name="Sikorski J."/>
            <person name="Ivanova N."/>
            <person name="Mavrommatis K."/>
            <person name="Lucas S."/>
            <person name="Glavina del Rio T."/>
            <person name="Nolan M."/>
            <person name="Chen F."/>
            <person name="Tice H."/>
            <person name="Pitluck S."/>
            <person name="Cheng J.F."/>
            <person name="Chertkov O."/>
            <person name="Brettin T."/>
            <person name="Han C."/>
            <person name="Detter J.C."/>
            <person name="Kuske C."/>
            <person name="Bruce D."/>
            <person name="Goodwin L."/>
            <person name="Ovchinikova G."/>
            <person name="Pati A."/>
            <person name="Mikhailova N."/>
            <person name="Chen A."/>
            <person name="Palaniappan K."/>
            <person name="Land M."/>
            <person name="Hauser L."/>
            <person name="Chang Y.J."/>
            <person name="Jeffries C.D."/>
            <person name="Chain P."/>
            <person name="Rohde M."/>
            <person name="Goker M."/>
            <person name="Bristow J."/>
            <person name="Eisen J.A."/>
            <person name="Markowitz V."/>
            <person name="Hugenholtz P."/>
            <person name="Kyrpides N.C."/>
            <person name="Klenk H.P."/>
            <person name="Lapidus A."/>
        </authorList>
    </citation>
    <scope>NUCLEOTIDE SEQUENCE [LARGE SCALE GENOMIC DNA]</scope>
    <source>
        <strain evidence="4">ATCC 27377 / DSM 6068 / ICPB 4128</strain>
    </source>
</reference>
<dbReference type="HOGENOM" id="CLU_093817_1_0_0"/>
<dbReference type="InterPro" id="IPR027945">
    <property type="entry name" value="SseB_C"/>
</dbReference>
<evidence type="ECO:0000259" key="1">
    <source>
        <dbReference type="Pfam" id="PF07179"/>
    </source>
</evidence>
<dbReference type="Proteomes" id="UP000001887">
    <property type="component" value="Chromosome"/>
</dbReference>
<dbReference type="InterPro" id="IPR009839">
    <property type="entry name" value="SseB_N"/>
</dbReference>
<protein>
    <submittedName>
        <fullName evidence="3">Enhanced serine sensitivity protein SseB</fullName>
    </submittedName>
</protein>
<dbReference type="eggNOG" id="ENOG502Z89T">
    <property type="taxonomic scope" value="Bacteria"/>
</dbReference>
<evidence type="ECO:0000313" key="4">
    <source>
        <dbReference type="Proteomes" id="UP000001887"/>
    </source>
</evidence>
<dbReference type="EMBL" id="CP001848">
    <property type="protein sequence ID" value="ADB16387.1"/>
    <property type="molecule type" value="Genomic_DNA"/>
</dbReference>
<dbReference type="STRING" id="530564.Psta_1712"/>
<sequence>MAFTPQNDLEKALVAASKDAGARPHFYEVLLQSTLFVLQGGDAPLAETTRHVDAGESILLRTFERDGKTYIPIFSSLERLKAGLKSNASYLGMSARDLLALTAGSPLVLNPGSDYGKEFTPTEIERLLDGSLFEPDERRTIQQQTEVQIGAPLNYPHVLARALQQYFKRHRNVSRAYLALYHDPSSSDKPNTLVGVELTGDWDQTMAGIGVVVSSTEIPDPPVDFIRIAPAESLTKYFLEKSKPFYSRTPWGWLF</sequence>
<evidence type="ECO:0000313" key="3">
    <source>
        <dbReference type="EMBL" id="ADB16387.1"/>
    </source>
</evidence>
<proteinExistence type="predicted"/>
<organism evidence="3 4">
    <name type="scientific">Pirellula staleyi (strain ATCC 27377 / DSM 6068 / ICPB 4128)</name>
    <name type="common">Pirella staleyi</name>
    <dbReference type="NCBI Taxonomy" id="530564"/>
    <lineage>
        <taxon>Bacteria</taxon>
        <taxon>Pseudomonadati</taxon>
        <taxon>Planctomycetota</taxon>
        <taxon>Planctomycetia</taxon>
        <taxon>Pirellulales</taxon>
        <taxon>Pirellulaceae</taxon>
        <taxon>Pirellula</taxon>
    </lineage>
</organism>
<dbReference type="KEGG" id="psl:Psta_1712"/>
<gene>
    <name evidence="3" type="ordered locus">Psta_1712</name>
</gene>
<dbReference type="Pfam" id="PF14581">
    <property type="entry name" value="SseB_C"/>
    <property type="match status" value="1"/>
</dbReference>
<dbReference type="Pfam" id="PF07179">
    <property type="entry name" value="SseB"/>
    <property type="match status" value="1"/>
</dbReference>
<dbReference type="OrthoDB" id="5622177at2"/>
<evidence type="ECO:0000259" key="2">
    <source>
        <dbReference type="Pfam" id="PF14581"/>
    </source>
</evidence>
<name>D2QYT2_PIRSD</name>